<protein>
    <submittedName>
        <fullName evidence="5">Adenyl-nucleotide exchange factor</fullName>
    </submittedName>
</protein>
<organism evidence="5 6">
    <name type="scientific">Coprinopsis marcescibilis</name>
    <name type="common">Agaric fungus</name>
    <name type="synonym">Psathyrella marcescibilis</name>
    <dbReference type="NCBI Taxonomy" id="230819"/>
    <lineage>
        <taxon>Eukaryota</taxon>
        <taxon>Fungi</taxon>
        <taxon>Dikarya</taxon>
        <taxon>Basidiomycota</taxon>
        <taxon>Agaricomycotina</taxon>
        <taxon>Agaricomycetes</taxon>
        <taxon>Agaricomycetidae</taxon>
        <taxon>Agaricales</taxon>
        <taxon>Agaricineae</taxon>
        <taxon>Psathyrellaceae</taxon>
        <taxon>Coprinopsis</taxon>
    </lineage>
</organism>
<dbReference type="OrthoDB" id="10250458at2759"/>
<dbReference type="STRING" id="230819.A0A5C3L9E7"/>
<reference evidence="5 6" key="1">
    <citation type="journal article" date="2019" name="Nat. Ecol. Evol.">
        <title>Megaphylogeny resolves global patterns of mushroom evolution.</title>
        <authorList>
            <person name="Varga T."/>
            <person name="Krizsan K."/>
            <person name="Foldi C."/>
            <person name="Dima B."/>
            <person name="Sanchez-Garcia M."/>
            <person name="Sanchez-Ramirez S."/>
            <person name="Szollosi G.J."/>
            <person name="Szarkandi J.G."/>
            <person name="Papp V."/>
            <person name="Albert L."/>
            <person name="Andreopoulos W."/>
            <person name="Angelini C."/>
            <person name="Antonin V."/>
            <person name="Barry K.W."/>
            <person name="Bougher N.L."/>
            <person name="Buchanan P."/>
            <person name="Buyck B."/>
            <person name="Bense V."/>
            <person name="Catcheside P."/>
            <person name="Chovatia M."/>
            <person name="Cooper J."/>
            <person name="Damon W."/>
            <person name="Desjardin D."/>
            <person name="Finy P."/>
            <person name="Geml J."/>
            <person name="Haridas S."/>
            <person name="Hughes K."/>
            <person name="Justo A."/>
            <person name="Karasinski D."/>
            <person name="Kautmanova I."/>
            <person name="Kiss B."/>
            <person name="Kocsube S."/>
            <person name="Kotiranta H."/>
            <person name="LaButti K.M."/>
            <person name="Lechner B.E."/>
            <person name="Liimatainen K."/>
            <person name="Lipzen A."/>
            <person name="Lukacs Z."/>
            <person name="Mihaltcheva S."/>
            <person name="Morgado L.N."/>
            <person name="Niskanen T."/>
            <person name="Noordeloos M.E."/>
            <person name="Ohm R.A."/>
            <person name="Ortiz-Santana B."/>
            <person name="Ovrebo C."/>
            <person name="Racz N."/>
            <person name="Riley R."/>
            <person name="Savchenko A."/>
            <person name="Shiryaev A."/>
            <person name="Soop K."/>
            <person name="Spirin V."/>
            <person name="Szebenyi C."/>
            <person name="Tomsovsky M."/>
            <person name="Tulloss R.E."/>
            <person name="Uehling J."/>
            <person name="Grigoriev I.V."/>
            <person name="Vagvolgyi C."/>
            <person name="Papp T."/>
            <person name="Martin F.M."/>
            <person name="Miettinen O."/>
            <person name="Hibbett D.S."/>
            <person name="Nagy L.G."/>
        </authorList>
    </citation>
    <scope>NUCLEOTIDE SEQUENCE [LARGE SCALE GENOMIC DNA]</scope>
    <source>
        <strain evidence="5 6">CBS 121175</strain>
    </source>
</reference>
<feature type="region of interest" description="Disordered" evidence="3">
    <location>
        <begin position="247"/>
        <end position="283"/>
    </location>
</feature>
<keyword evidence="2" id="KW-0677">Repeat</keyword>
<evidence type="ECO:0000313" key="5">
    <source>
        <dbReference type="EMBL" id="TFK29113.1"/>
    </source>
</evidence>
<dbReference type="InterPro" id="IPR050693">
    <property type="entry name" value="Hsp70_NEF-Inhibitors"/>
</dbReference>
<dbReference type="GO" id="GO:0000774">
    <property type="term" value="F:adenyl-nucleotide exchange factor activity"/>
    <property type="evidence" value="ECO:0007669"/>
    <property type="project" value="TreeGrafter"/>
</dbReference>
<feature type="domain" description="Nucleotide exchange factor Fes1" evidence="4">
    <location>
        <begin position="1"/>
        <end position="84"/>
    </location>
</feature>
<dbReference type="EMBL" id="ML210151">
    <property type="protein sequence ID" value="TFK29113.1"/>
    <property type="molecule type" value="Genomic_DNA"/>
</dbReference>
<dbReference type="Proteomes" id="UP000307440">
    <property type="component" value="Unassembled WGS sequence"/>
</dbReference>
<accession>A0A5C3L9E7</accession>
<dbReference type="GO" id="GO:0005783">
    <property type="term" value="C:endoplasmic reticulum"/>
    <property type="evidence" value="ECO:0007669"/>
    <property type="project" value="TreeGrafter"/>
</dbReference>
<dbReference type="SUPFAM" id="SSF48371">
    <property type="entry name" value="ARM repeat"/>
    <property type="match status" value="1"/>
</dbReference>
<dbReference type="PANTHER" id="PTHR19316:SF18">
    <property type="entry name" value="HSP70-BINDING PROTEIN 1"/>
    <property type="match status" value="1"/>
</dbReference>
<keyword evidence="6" id="KW-1185">Reference proteome</keyword>
<proteinExistence type="inferred from homology"/>
<dbReference type="Gene3D" id="1.25.10.10">
    <property type="entry name" value="Leucine-rich Repeat Variant"/>
    <property type="match status" value="1"/>
</dbReference>
<dbReference type="InterPro" id="IPR013918">
    <property type="entry name" value="Nucleotide_exch_fac_Fes1"/>
</dbReference>
<dbReference type="Pfam" id="PF08609">
    <property type="entry name" value="Fes1"/>
    <property type="match status" value="1"/>
</dbReference>
<dbReference type="PANTHER" id="PTHR19316">
    <property type="entry name" value="PROTEIN FOLDING REGULATOR"/>
    <property type="match status" value="1"/>
</dbReference>
<dbReference type="AlphaFoldDB" id="A0A5C3L9E7"/>
<comment type="similarity">
    <text evidence="1">Belongs to the FES1 family.</text>
</comment>
<name>A0A5C3L9E7_COPMA</name>
<evidence type="ECO:0000256" key="3">
    <source>
        <dbReference type="SAM" id="MobiDB-lite"/>
    </source>
</evidence>
<dbReference type="InterPro" id="IPR016024">
    <property type="entry name" value="ARM-type_fold"/>
</dbReference>
<evidence type="ECO:0000256" key="1">
    <source>
        <dbReference type="ARBA" id="ARBA00011045"/>
    </source>
</evidence>
<dbReference type="InterPro" id="IPR011989">
    <property type="entry name" value="ARM-like"/>
</dbReference>
<evidence type="ECO:0000256" key="2">
    <source>
        <dbReference type="ARBA" id="ARBA00022737"/>
    </source>
</evidence>
<evidence type="ECO:0000259" key="4">
    <source>
        <dbReference type="Pfam" id="PF08609"/>
    </source>
</evidence>
<gene>
    <name evidence="5" type="ORF">FA15DRAFT_664427</name>
</gene>
<sequence length="386" mass="42437">MQSLLRWSIENSTPYDSTASDRPPARREDLNPEIIDMILGKPDSVLMKEDVAIAVDSSKSEDERVAALDHLEMLIEQIDNANNLEVLQLWAPLQSLLTSDAPKEVKVNALWVIGTAVQNNPMAQEVYLQYKPIPTLLSFLTPSEDSTVQERSKAIYTLSGLLKHNAPAVKELSRADTNGWEKLKGALQDPRVVVRRKTIFLLNTLLLPTAPIPHAHPQHSAPLLLGNAPTTPNAPVSGATAVPGAAANLLTPDNRPAPTDSDQPIHPNSHAAHLRDTSRSQTSPTAIQAFKDFKILDAVISSVVNPLPFGDDGEHTDADVEYEEKALRVLFTYIVTCKAETTPTQKEIVRRWFVRQSSTASNQSELEDKWNLTASEYKELSDALAA</sequence>
<evidence type="ECO:0000313" key="6">
    <source>
        <dbReference type="Proteomes" id="UP000307440"/>
    </source>
</evidence>